<name>A0A8R2M0K3_BOMMO</name>
<organism evidence="2 3">
    <name type="scientific">Bombyx mori</name>
    <name type="common">Silk moth</name>
    <dbReference type="NCBI Taxonomy" id="7091"/>
    <lineage>
        <taxon>Eukaryota</taxon>
        <taxon>Metazoa</taxon>
        <taxon>Ecdysozoa</taxon>
        <taxon>Arthropoda</taxon>
        <taxon>Hexapoda</taxon>
        <taxon>Insecta</taxon>
        <taxon>Pterygota</taxon>
        <taxon>Neoptera</taxon>
        <taxon>Endopterygota</taxon>
        <taxon>Lepidoptera</taxon>
        <taxon>Glossata</taxon>
        <taxon>Ditrysia</taxon>
        <taxon>Bombycoidea</taxon>
        <taxon>Bombycidae</taxon>
        <taxon>Bombycinae</taxon>
        <taxon>Bombyx</taxon>
    </lineage>
</organism>
<evidence type="ECO:0000259" key="1">
    <source>
        <dbReference type="PROSITE" id="PS50878"/>
    </source>
</evidence>
<proteinExistence type="predicted"/>
<dbReference type="AlphaFoldDB" id="A0A8R2M0K3"/>
<dbReference type="InterPro" id="IPR043502">
    <property type="entry name" value="DNA/RNA_pol_sf"/>
</dbReference>
<dbReference type="PANTHER" id="PTHR47027">
    <property type="entry name" value="REVERSE TRANSCRIPTASE DOMAIN-CONTAINING PROTEIN"/>
    <property type="match status" value="1"/>
</dbReference>
<keyword evidence="3" id="KW-1185">Reference proteome</keyword>
<sequence length="245" mass="28393">MPNELVQIFKYWYANQLNVVRWSGVYSRTYRMECRVRQGGLTSPKLFNLYVNALIEELSSTHFGCHIDEICLNNISYADDMVLLSSSACGLSKLLDICERYALSHGLVYNTKMSECMVFQARGRCLDNIPSVKLNGTPLCRVDRFKYLVHFVTSDLRDDADIERKRRALSVRANMIARSLWMLYSQKQYSALRIQCNNVVRVLLVLPRFCSVSGMFAEARVDCFFTTMQKRCTFLIRRVWVSPLT</sequence>
<evidence type="ECO:0000313" key="3">
    <source>
        <dbReference type="Proteomes" id="UP000005204"/>
    </source>
</evidence>
<protein>
    <recommendedName>
        <fullName evidence="1">Reverse transcriptase domain-containing protein</fullName>
    </recommendedName>
</protein>
<evidence type="ECO:0000313" key="2">
    <source>
        <dbReference type="EnsemblMetazoa" id="XP_037871071.1"/>
    </source>
</evidence>
<dbReference type="Proteomes" id="UP000005204">
    <property type="component" value="Unassembled WGS sequence"/>
</dbReference>
<feature type="domain" description="Reverse transcriptase" evidence="1">
    <location>
        <begin position="1"/>
        <end position="139"/>
    </location>
</feature>
<dbReference type="SUPFAM" id="SSF56672">
    <property type="entry name" value="DNA/RNA polymerases"/>
    <property type="match status" value="1"/>
</dbReference>
<reference evidence="2" key="2">
    <citation type="submission" date="2022-06" db="UniProtKB">
        <authorList>
            <consortium name="EnsemblMetazoa"/>
        </authorList>
    </citation>
    <scope>IDENTIFICATION</scope>
    <source>
        <strain evidence="2">p50T (Dazao)</strain>
    </source>
</reference>
<dbReference type="InterPro" id="IPR000477">
    <property type="entry name" value="RT_dom"/>
</dbReference>
<dbReference type="EnsemblMetazoa" id="XM_038015143.1">
    <property type="protein sequence ID" value="XP_037871071.1"/>
    <property type="gene ID" value="LOC105842571"/>
</dbReference>
<dbReference type="PANTHER" id="PTHR47027:SF20">
    <property type="entry name" value="REVERSE TRANSCRIPTASE-LIKE PROTEIN WITH RNA-DIRECTED DNA POLYMERASE DOMAIN"/>
    <property type="match status" value="1"/>
</dbReference>
<dbReference type="GO" id="GO:0071897">
    <property type="term" value="P:DNA biosynthetic process"/>
    <property type="evidence" value="ECO:0007669"/>
    <property type="project" value="UniProtKB-ARBA"/>
</dbReference>
<dbReference type="PROSITE" id="PS50878">
    <property type="entry name" value="RT_POL"/>
    <property type="match status" value="1"/>
</dbReference>
<accession>A0A8R2M0K3</accession>
<reference evidence="3" key="1">
    <citation type="journal article" date="2008" name="Insect Biochem. Mol. Biol.">
        <title>The genome of a lepidopteran model insect, the silkworm Bombyx mori.</title>
        <authorList>
            <consortium name="International Silkworm Genome Consortium"/>
        </authorList>
    </citation>
    <scope>NUCLEOTIDE SEQUENCE [LARGE SCALE GENOMIC DNA]</scope>
    <source>
        <strain evidence="3">p50T</strain>
    </source>
</reference>
<dbReference type="Pfam" id="PF00078">
    <property type="entry name" value="RVT_1"/>
    <property type="match status" value="1"/>
</dbReference>